<comment type="similarity">
    <text evidence="1">Belongs to the copper type II ascorbate-dependent monooxygenase family.</text>
</comment>
<dbReference type="PROSITE" id="PS50836">
    <property type="entry name" value="DOMON"/>
    <property type="match status" value="1"/>
</dbReference>
<evidence type="ECO:0000256" key="2">
    <source>
        <dbReference type="ARBA" id="ARBA00023157"/>
    </source>
</evidence>
<evidence type="ECO:0000313" key="6">
    <source>
        <dbReference type="EMBL" id="CAG9808557.1"/>
    </source>
</evidence>
<gene>
    <name evidence="6" type="ORF">CHIRRI_LOCUS11395</name>
</gene>
<organism evidence="6 7">
    <name type="scientific">Chironomus riparius</name>
    <dbReference type="NCBI Taxonomy" id="315576"/>
    <lineage>
        <taxon>Eukaryota</taxon>
        <taxon>Metazoa</taxon>
        <taxon>Ecdysozoa</taxon>
        <taxon>Arthropoda</taxon>
        <taxon>Hexapoda</taxon>
        <taxon>Insecta</taxon>
        <taxon>Pterygota</taxon>
        <taxon>Neoptera</taxon>
        <taxon>Endopterygota</taxon>
        <taxon>Diptera</taxon>
        <taxon>Nematocera</taxon>
        <taxon>Chironomoidea</taxon>
        <taxon>Chironomidae</taxon>
        <taxon>Chironominae</taxon>
        <taxon>Chironomus</taxon>
    </lineage>
</organism>
<dbReference type="Pfam" id="PF03712">
    <property type="entry name" value="Cu2_monoox_C"/>
    <property type="match status" value="1"/>
</dbReference>
<feature type="signal peptide" evidence="4">
    <location>
        <begin position="1"/>
        <end position="36"/>
    </location>
</feature>
<dbReference type="InterPro" id="IPR028460">
    <property type="entry name" value="Tbh/DBH"/>
</dbReference>
<evidence type="ECO:0000256" key="4">
    <source>
        <dbReference type="SAM" id="SignalP"/>
    </source>
</evidence>
<dbReference type="SMART" id="SM00664">
    <property type="entry name" value="DoH"/>
    <property type="match status" value="1"/>
</dbReference>
<accession>A0A9N9WW67</accession>
<dbReference type="GO" id="GO:0005507">
    <property type="term" value="F:copper ion binding"/>
    <property type="evidence" value="ECO:0007669"/>
    <property type="project" value="InterPro"/>
</dbReference>
<dbReference type="Proteomes" id="UP001153620">
    <property type="component" value="Chromosome 3"/>
</dbReference>
<proteinExistence type="inferred from homology"/>
<feature type="chain" id="PRO_5040458059" description="DOMON domain-containing protein" evidence="4">
    <location>
        <begin position="37"/>
        <end position="667"/>
    </location>
</feature>
<evidence type="ECO:0000256" key="3">
    <source>
        <dbReference type="ARBA" id="ARBA00023180"/>
    </source>
</evidence>
<dbReference type="InterPro" id="IPR045266">
    <property type="entry name" value="DOH_DOMON"/>
</dbReference>
<dbReference type="GO" id="GO:0030667">
    <property type="term" value="C:secretory granule membrane"/>
    <property type="evidence" value="ECO:0007669"/>
    <property type="project" value="TreeGrafter"/>
</dbReference>
<dbReference type="PRINTS" id="PR00767">
    <property type="entry name" value="DBMONOXGNASE"/>
</dbReference>
<dbReference type="FunFam" id="2.60.120.230:FF:000001">
    <property type="entry name" value="Monooxygenase, DBH-like 1"/>
    <property type="match status" value="1"/>
</dbReference>
<dbReference type="Pfam" id="PF03351">
    <property type="entry name" value="DOMON"/>
    <property type="match status" value="1"/>
</dbReference>
<dbReference type="InterPro" id="IPR000945">
    <property type="entry name" value="DBH-like"/>
</dbReference>
<reference evidence="6" key="2">
    <citation type="submission" date="2022-10" db="EMBL/GenBank/DDBJ databases">
        <authorList>
            <consortium name="ENA_rothamsted_submissions"/>
            <consortium name="culmorum"/>
            <person name="King R."/>
        </authorList>
    </citation>
    <scope>NUCLEOTIDE SEQUENCE</scope>
</reference>
<dbReference type="GO" id="GO:0042421">
    <property type="term" value="P:norepinephrine biosynthetic process"/>
    <property type="evidence" value="ECO:0007669"/>
    <property type="project" value="TreeGrafter"/>
</dbReference>
<dbReference type="Gene3D" id="2.60.120.230">
    <property type="match status" value="1"/>
</dbReference>
<dbReference type="SUPFAM" id="SSF49742">
    <property type="entry name" value="PHM/PNGase F"/>
    <property type="match status" value="2"/>
</dbReference>
<dbReference type="GO" id="GO:0042420">
    <property type="term" value="P:dopamine catabolic process"/>
    <property type="evidence" value="ECO:0007669"/>
    <property type="project" value="TreeGrafter"/>
</dbReference>
<dbReference type="GO" id="GO:0006589">
    <property type="term" value="P:octopamine biosynthetic process"/>
    <property type="evidence" value="ECO:0007669"/>
    <property type="project" value="TreeGrafter"/>
</dbReference>
<dbReference type="InterPro" id="IPR005018">
    <property type="entry name" value="DOMON_domain"/>
</dbReference>
<name>A0A9N9WW67_9DIPT</name>
<dbReference type="AlphaFoldDB" id="A0A9N9WW67"/>
<keyword evidence="4" id="KW-0732">Signal</keyword>
<evidence type="ECO:0000259" key="5">
    <source>
        <dbReference type="PROSITE" id="PS50836"/>
    </source>
</evidence>
<keyword evidence="7" id="KW-1185">Reference proteome</keyword>
<dbReference type="InterPro" id="IPR024548">
    <property type="entry name" value="Cu2_monoox_C"/>
</dbReference>
<dbReference type="Gene3D" id="2.60.120.310">
    <property type="entry name" value="Copper type II, ascorbate-dependent monooxygenase, N-terminal domain"/>
    <property type="match status" value="1"/>
</dbReference>
<dbReference type="CDD" id="cd09631">
    <property type="entry name" value="DOMON_DOH"/>
    <property type="match status" value="1"/>
</dbReference>
<dbReference type="GO" id="GO:0004500">
    <property type="term" value="F:dopamine beta-monooxygenase activity"/>
    <property type="evidence" value="ECO:0007669"/>
    <property type="project" value="InterPro"/>
</dbReference>
<dbReference type="GO" id="GO:0005615">
    <property type="term" value="C:extracellular space"/>
    <property type="evidence" value="ECO:0007669"/>
    <property type="project" value="TreeGrafter"/>
</dbReference>
<keyword evidence="2" id="KW-1015">Disulfide bond</keyword>
<dbReference type="EMBL" id="OU895879">
    <property type="protein sequence ID" value="CAG9808557.1"/>
    <property type="molecule type" value="Genomic_DNA"/>
</dbReference>
<sequence>MLHRLLYKMARQAYNVPRKKLIEIVIVLFLITKCHAQQAWDHVVDLDQNYQLLWTVKDTDIIFEARVRTHGYVGFGFSRDGTIYGADVFIGWIDDAHTFYHDCHIKTHSATGEPVPDQSQDYVLLKSSENATHTILRFRRKLDTCDEKFDVPITNDTMNIIYLYHPEKPKRGQIKKGSLSDPVMAMQPVKSLLLLQRSQQSRSSKEAGISTLEVRNKNVRIPLTPSKMLKWCRIHRLRNITENHIIRYEPVFSSPESQKFITSMKLYECRTSAINLQSDDDEECNEGIKGARKCFTVVATWSRGSEGFTFPKDVGYLLDSNSIDSLLLEVHYQPIYKKQLDDSSGFRIYHTRNRRKYDAGSLQIGIEPNFLHIIAPGFKRVISVGHCTSNCTQKALPAEGINIFGVNMQTHSLGRKMKISLVRNGEELAPIAQESNLNADYLENRIFNRVSKLFPGDHVTVECTYNTYEREQFTLGGDSVDEEICSATLMYYPRQDQLVSCNSQTNVAHLLKALGIEKLSKSGDQPMIKSPEKYAGRTLERHLQLYDWRNEYDTFDRIIKTSQFDGICNSAVVSSRVSGTPANIIKPYTALDSSCPYHDLKTNSIYKHQPNTQSNDIDGDENSISDNEKIKVTRHSPTYSLELSSSSSRNVLSPLIFLLVVLRICLQ</sequence>
<dbReference type="InterPro" id="IPR000323">
    <property type="entry name" value="Cu2_ascorb_mOase_N"/>
</dbReference>
<dbReference type="InterPro" id="IPR014784">
    <property type="entry name" value="Cu2_ascorb_mOase-like_C"/>
</dbReference>
<dbReference type="InterPro" id="IPR008977">
    <property type="entry name" value="PHM/PNGase_F_dom_sf"/>
</dbReference>
<keyword evidence="3" id="KW-0325">Glycoprotein</keyword>
<dbReference type="InterPro" id="IPR036939">
    <property type="entry name" value="Cu2_ascorb_mOase_N_sf"/>
</dbReference>
<dbReference type="Pfam" id="PF01082">
    <property type="entry name" value="Cu2_monooxygen"/>
    <property type="match status" value="1"/>
</dbReference>
<evidence type="ECO:0000313" key="7">
    <source>
        <dbReference type="Proteomes" id="UP001153620"/>
    </source>
</evidence>
<evidence type="ECO:0000256" key="1">
    <source>
        <dbReference type="ARBA" id="ARBA00010676"/>
    </source>
</evidence>
<feature type="domain" description="DOMON" evidence="5">
    <location>
        <begin position="48"/>
        <end position="165"/>
    </location>
</feature>
<dbReference type="PANTHER" id="PTHR10157">
    <property type="entry name" value="DOPAMINE BETA HYDROXYLASE RELATED"/>
    <property type="match status" value="1"/>
</dbReference>
<dbReference type="PANTHER" id="PTHR10157:SF40">
    <property type="entry name" value="MOXD1 HOMOLOG 2"/>
    <property type="match status" value="1"/>
</dbReference>
<dbReference type="OrthoDB" id="19261at2759"/>
<protein>
    <recommendedName>
        <fullName evidence="5">DOMON domain-containing protein</fullName>
    </recommendedName>
</protein>
<reference evidence="6" key="1">
    <citation type="submission" date="2022-01" db="EMBL/GenBank/DDBJ databases">
        <authorList>
            <person name="King R."/>
        </authorList>
    </citation>
    <scope>NUCLEOTIDE SEQUENCE</scope>
</reference>